<dbReference type="EMBL" id="VSSQ01034290">
    <property type="protein sequence ID" value="MPM86183.1"/>
    <property type="molecule type" value="Genomic_DNA"/>
</dbReference>
<protein>
    <submittedName>
        <fullName evidence="1">Uncharacterized protein</fullName>
    </submittedName>
</protein>
<name>A0A645DB81_9ZZZZ</name>
<dbReference type="AlphaFoldDB" id="A0A645DB81"/>
<gene>
    <name evidence="1" type="ORF">SDC9_133268</name>
</gene>
<sequence>MLVELEAGFRFAHRGVGFAREHRKALVAQRKRGALPGGSVVVAPMQVNCLATMCLKAPGFILDALQGRGADLERIELEGQVAGKLDQGRAEVLAEGVGQFGPAQRPAGADAFMKLETDQRLSLCIAELGRPGGLGRRHANDGNPLLGWQTERMLSVKPPTAFAFAPARSQIVR</sequence>
<evidence type="ECO:0000313" key="1">
    <source>
        <dbReference type="EMBL" id="MPM86183.1"/>
    </source>
</evidence>
<reference evidence="1" key="1">
    <citation type="submission" date="2019-08" db="EMBL/GenBank/DDBJ databases">
        <authorList>
            <person name="Kucharzyk K."/>
            <person name="Murdoch R.W."/>
            <person name="Higgins S."/>
            <person name="Loffler F."/>
        </authorList>
    </citation>
    <scope>NUCLEOTIDE SEQUENCE</scope>
</reference>
<proteinExistence type="predicted"/>
<accession>A0A645DB81</accession>
<organism evidence="1">
    <name type="scientific">bioreactor metagenome</name>
    <dbReference type="NCBI Taxonomy" id="1076179"/>
    <lineage>
        <taxon>unclassified sequences</taxon>
        <taxon>metagenomes</taxon>
        <taxon>ecological metagenomes</taxon>
    </lineage>
</organism>
<comment type="caution">
    <text evidence="1">The sequence shown here is derived from an EMBL/GenBank/DDBJ whole genome shotgun (WGS) entry which is preliminary data.</text>
</comment>